<sequence>MNKQNAKRLAWSLTSDDAIMAFMDNHPNADKALGRLAEALELPDRPTAQPVADDGYKWPRLAELTMTARQLFDALSDALQSGAVDDTDNISLIQRDGKLIPLHPFNEDAVYKGGNFEMRPSPITFDFSRIIGVQSSTKRTKSALCRFMFPVIRISYINKGYNIYALGQYMARVKEIVADIKRGADVRKAVVRGFNGRIAAACLKALKLPAYTKQDAIGSGVYRPVTPEPAE</sequence>
<evidence type="ECO:0000313" key="2">
    <source>
        <dbReference type="Proteomes" id="UP001497444"/>
    </source>
</evidence>
<protein>
    <submittedName>
        <fullName evidence="1">Uncharacterized protein</fullName>
    </submittedName>
</protein>
<dbReference type="EMBL" id="CAXAQS010000347">
    <property type="protein sequence ID" value="CAK9251251.1"/>
    <property type="molecule type" value="Genomic_DNA"/>
</dbReference>
<proteinExistence type="predicted"/>
<reference evidence="1" key="1">
    <citation type="submission" date="2024-02" db="EMBL/GenBank/DDBJ databases">
        <authorList>
            <consortium name="ELIXIR-Norway"/>
            <consortium name="Elixir Norway"/>
        </authorList>
    </citation>
    <scope>NUCLEOTIDE SEQUENCE</scope>
</reference>
<name>A0ABP0VBD4_9BRYO</name>
<dbReference type="Proteomes" id="UP001497444">
    <property type="component" value="Unassembled WGS sequence"/>
</dbReference>
<accession>A0ABP0VBD4</accession>
<keyword evidence="2" id="KW-1185">Reference proteome</keyword>
<evidence type="ECO:0000313" key="1">
    <source>
        <dbReference type="EMBL" id="CAK9251251.1"/>
    </source>
</evidence>
<organism evidence="1 2">
    <name type="scientific">Sphagnum jensenii</name>
    <dbReference type="NCBI Taxonomy" id="128206"/>
    <lineage>
        <taxon>Eukaryota</taxon>
        <taxon>Viridiplantae</taxon>
        <taxon>Streptophyta</taxon>
        <taxon>Embryophyta</taxon>
        <taxon>Bryophyta</taxon>
        <taxon>Sphagnophytina</taxon>
        <taxon>Sphagnopsida</taxon>
        <taxon>Sphagnales</taxon>
        <taxon>Sphagnaceae</taxon>
        <taxon>Sphagnum</taxon>
    </lineage>
</organism>
<gene>
    <name evidence="1" type="ORF">CSSPJE1EN1_LOCUS26629</name>
</gene>
<comment type="caution">
    <text evidence="1">The sequence shown here is derived from an EMBL/GenBank/DDBJ whole genome shotgun (WGS) entry which is preliminary data.</text>
</comment>